<sequence>MAELSPQQRSIQSIYAWYSENKLWVNRRYQRKLVWTLTEKQKLIESVLKEYPIPAILLAEREGGEYEVIDGLQRLHTITSFIETAFTTLDDKYFDVAQFVTAKNRSEENKAFSVATGKTLTSREVGAFLDYSISVSVMRGATDAEIDDVFARINTYGHRLSDQERRQSGARDEFSTLIRELSCEVRGDASSDILSLDKMPSISIDLPKTKHGYEVAAEEVFWVEQGILRSTDLRDSMDEQCIADITASVIGGDLLERSKDALDQVYESGSDRNRQMINALDAYGAERFSAEFKLCIDEIRAVCADSEESKLRSIIFSKRNTNPFPAAFAVLFIAFHELLIGEGQKIADYHGVKSAITDLDKRIETSRRSTATAERRKNVETIKGLIRSHFVKSDPRDIYGDHTTTDIDSIIRRSEIEAPHYELKQGMLRLDGKRGIDRNVADRVMRTICAIANNGKDRAGTILIGVADKEADSNRIARLDGVTPRKVGRRFVVGVNREAKSLGETPERYAARWKEAIRSSSLDDSLKSSVLASLTHSDYYGLGVIVVRIPEQQKVSLFNGKAYVREGDETVEVADPALLLNLPQRFT</sequence>
<name>A0A1V0UDQ7_STRVN</name>
<evidence type="ECO:0000259" key="1">
    <source>
        <dbReference type="Pfam" id="PF03235"/>
    </source>
</evidence>
<feature type="domain" description="GmrSD restriction endonucleases N-terminal" evidence="1">
    <location>
        <begin position="21"/>
        <end position="166"/>
    </location>
</feature>
<dbReference type="Proteomes" id="UP000192445">
    <property type="component" value="Chromosome"/>
</dbReference>
<dbReference type="PANTHER" id="PTHR39639">
    <property type="entry name" value="CHROMOSOME 16, WHOLE GENOME SHOTGUN SEQUENCE"/>
    <property type="match status" value="1"/>
</dbReference>
<evidence type="ECO:0000313" key="3">
    <source>
        <dbReference type="EMBL" id="ARF63247.1"/>
    </source>
</evidence>
<protein>
    <recommendedName>
        <fullName evidence="5">DUF262 domain-containing protein</fullName>
    </recommendedName>
</protein>
<dbReference type="RefSeq" id="WP_078631311.1">
    <property type="nucleotide sequence ID" value="NZ_CP020570.1"/>
</dbReference>
<evidence type="ECO:0000313" key="4">
    <source>
        <dbReference type="Proteomes" id="UP000192445"/>
    </source>
</evidence>
<dbReference type="PANTHER" id="PTHR39639:SF1">
    <property type="entry name" value="DUF262 DOMAIN-CONTAINING PROTEIN"/>
    <property type="match status" value="1"/>
</dbReference>
<proteinExistence type="predicted"/>
<dbReference type="Gene3D" id="3.30.950.30">
    <property type="entry name" value="Schlafen, AAA domain"/>
    <property type="match status" value="1"/>
</dbReference>
<feature type="domain" description="Schlafen AlbA-2" evidence="2">
    <location>
        <begin position="430"/>
        <end position="572"/>
    </location>
</feature>
<dbReference type="STRING" id="1935.B1H20_19135"/>
<reference evidence="3 4" key="1">
    <citation type="submission" date="2017-03" db="EMBL/GenBank/DDBJ databases">
        <title>Complete Genome Sequence of a natural compounds producer, Streptomyces violaceus S21.</title>
        <authorList>
            <person name="Zhong C."/>
            <person name="Zhao Z."/>
            <person name="Fu J."/>
            <person name="Zong G."/>
            <person name="Qin R."/>
            <person name="Cao G."/>
        </authorList>
    </citation>
    <scope>NUCLEOTIDE SEQUENCE [LARGE SCALE GENOMIC DNA]</scope>
    <source>
        <strain evidence="3 4">S21</strain>
    </source>
</reference>
<evidence type="ECO:0008006" key="5">
    <source>
        <dbReference type="Google" id="ProtNLM"/>
    </source>
</evidence>
<dbReference type="AlphaFoldDB" id="A0A1V0UDQ7"/>
<dbReference type="EMBL" id="CP020570">
    <property type="protein sequence ID" value="ARF63247.1"/>
    <property type="molecule type" value="Genomic_DNA"/>
</dbReference>
<dbReference type="Pfam" id="PF04326">
    <property type="entry name" value="SLFN_AlbA_2"/>
    <property type="match status" value="1"/>
</dbReference>
<evidence type="ECO:0000259" key="2">
    <source>
        <dbReference type="Pfam" id="PF04326"/>
    </source>
</evidence>
<dbReference type="InterPro" id="IPR007421">
    <property type="entry name" value="Schlafen_AlbA_2_dom"/>
</dbReference>
<dbReference type="InterPro" id="IPR038461">
    <property type="entry name" value="Schlafen_AlbA_2_dom_sf"/>
</dbReference>
<dbReference type="Pfam" id="PF03235">
    <property type="entry name" value="GmrSD_N"/>
    <property type="match status" value="1"/>
</dbReference>
<accession>A0A1V0UDQ7</accession>
<dbReference type="OrthoDB" id="9787127at2"/>
<dbReference type="InterPro" id="IPR004919">
    <property type="entry name" value="GmrSD_N"/>
</dbReference>
<organism evidence="3 4">
    <name type="scientific">Streptomyces violaceoruber</name>
    <dbReference type="NCBI Taxonomy" id="1935"/>
    <lineage>
        <taxon>Bacteria</taxon>
        <taxon>Bacillati</taxon>
        <taxon>Actinomycetota</taxon>
        <taxon>Actinomycetes</taxon>
        <taxon>Kitasatosporales</taxon>
        <taxon>Streptomycetaceae</taxon>
        <taxon>Streptomyces</taxon>
        <taxon>Streptomyces violaceoruber group</taxon>
    </lineage>
</organism>
<dbReference type="KEGG" id="svu:B1H20_19135"/>
<gene>
    <name evidence="3" type="ORF">B1H20_19135</name>
</gene>